<keyword evidence="2" id="KW-0677">Repeat</keyword>
<comment type="caution">
    <text evidence="5">The sequence shown here is derived from an EMBL/GenBank/DDBJ whole genome shotgun (WGS) entry which is preliminary data.</text>
</comment>
<evidence type="ECO:0000259" key="4">
    <source>
        <dbReference type="Pfam" id="PF14432"/>
    </source>
</evidence>
<dbReference type="Pfam" id="PF14432">
    <property type="entry name" value="DYW_deaminase"/>
    <property type="match status" value="1"/>
</dbReference>
<name>A0A9Q0GE38_9ROSI</name>
<dbReference type="GO" id="GO:0003723">
    <property type="term" value="F:RNA binding"/>
    <property type="evidence" value="ECO:0007669"/>
    <property type="project" value="InterPro"/>
</dbReference>
<dbReference type="Pfam" id="PF01535">
    <property type="entry name" value="PPR"/>
    <property type="match status" value="1"/>
</dbReference>
<dbReference type="PROSITE" id="PS51375">
    <property type="entry name" value="PPR"/>
    <property type="match status" value="1"/>
</dbReference>
<accession>A0A9Q0GE38</accession>
<feature type="non-terminal residue" evidence="5">
    <location>
        <position position="216"/>
    </location>
</feature>
<evidence type="ECO:0000313" key="6">
    <source>
        <dbReference type="Proteomes" id="UP001141552"/>
    </source>
</evidence>
<dbReference type="InterPro" id="IPR032867">
    <property type="entry name" value="DYW_dom"/>
</dbReference>
<dbReference type="Gene3D" id="1.25.40.10">
    <property type="entry name" value="Tetratricopeptide repeat domain"/>
    <property type="match status" value="1"/>
</dbReference>
<gene>
    <name evidence="5" type="ORF">Tsubulata_018013</name>
</gene>
<reference evidence="5" key="2">
    <citation type="journal article" date="2023" name="Plants (Basel)">
        <title>Annotation of the Turnera subulata (Passifloraceae) Draft Genome Reveals the S-Locus Evolved after the Divergence of Turneroideae from Passifloroideae in a Stepwise Manner.</title>
        <authorList>
            <person name="Henning P.M."/>
            <person name="Roalson E.H."/>
            <person name="Mir W."/>
            <person name="McCubbin A.G."/>
            <person name="Shore J.S."/>
        </authorList>
    </citation>
    <scope>NUCLEOTIDE SEQUENCE</scope>
    <source>
        <strain evidence="5">F60SS</strain>
    </source>
</reference>
<dbReference type="EMBL" id="JAKUCV010001181">
    <property type="protein sequence ID" value="KAJ4847370.1"/>
    <property type="molecule type" value="Genomic_DNA"/>
</dbReference>
<dbReference type="Proteomes" id="UP001141552">
    <property type="component" value="Unassembled WGS sequence"/>
</dbReference>
<organism evidence="5 6">
    <name type="scientific">Turnera subulata</name>
    <dbReference type="NCBI Taxonomy" id="218843"/>
    <lineage>
        <taxon>Eukaryota</taxon>
        <taxon>Viridiplantae</taxon>
        <taxon>Streptophyta</taxon>
        <taxon>Embryophyta</taxon>
        <taxon>Tracheophyta</taxon>
        <taxon>Spermatophyta</taxon>
        <taxon>Magnoliopsida</taxon>
        <taxon>eudicotyledons</taxon>
        <taxon>Gunneridae</taxon>
        <taxon>Pentapetalae</taxon>
        <taxon>rosids</taxon>
        <taxon>fabids</taxon>
        <taxon>Malpighiales</taxon>
        <taxon>Passifloraceae</taxon>
        <taxon>Turnera</taxon>
    </lineage>
</organism>
<feature type="repeat" description="PPR" evidence="3">
    <location>
        <begin position="22"/>
        <end position="56"/>
    </location>
</feature>
<dbReference type="GO" id="GO:0008270">
    <property type="term" value="F:zinc ion binding"/>
    <property type="evidence" value="ECO:0007669"/>
    <property type="project" value="InterPro"/>
</dbReference>
<evidence type="ECO:0000256" key="2">
    <source>
        <dbReference type="ARBA" id="ARBA00022737"/>
    </source>
</evidence>
<proteinExistence type="inferred from homology"/>
<evidence type="ECO:0000256" key="3">
    <source>
        <dbReference type="PROSITE-ProRule" id="PRU00708"/>
    </source>
</evidence>
<comment type="similarity">
    <text evidence="1">Belongs to the PPR family. PCMP-H subfamily.</text>
</comment>
<keyword evidence="6" id="KW-1185">Reference proteome</keyword>
<reference evidence="5" key="1">
    <citation type="submission" date="2022-02" db="EMBL/GenBank/DDBJ databases">
        <authorList>
            <person name="Henning P.M."/>
            <person name="McCubbin A.G."/>
            <person name="Shore J.S."/>
        </authorList>
    </citation>
    <scope>NUCLEOTIDE SEQUENCE</scope>
    <source>
        <strain evidence="5">F60SS</strain>
        <tissue evidence="5">Leaves</tissue>
    </source>
</reference>
<dbReference type="PANTHER" id="PTHR47926">
    <property type="entry name" value="PENTATRICOPEPTIDE REPEAT-CONTAINING PROTEIN"/>
    <property type="match status" value="1"/>
</dbReference>
<feature type="non-terminal residue" evidence="5">
    <location>
        <position position="1"/>
    </location>
</feature>
<dbReference type="InterPro" id="IPR002885">
    <property type="entry name" value="PPR_rpt"/>
</dbReference>
<dbReference type="GO" id="GO:0009451">
    <property type="term" value="P:RNA modification"/>
    <property type="evidence" value="ECO:0007669"/>
    <property type="project" value="InterPro"/>
</dbReference>
<sequence>HHLHAGNLHYARQVFDGIPERDLRAWTLFISAHTQHGFPRKALEIYSQLLARNLKPDRWLLLSAELRLGREVHGFVVRNAMEGNLFVSSALVNLYASCLSLRQAQLVFDNMSRRDNVSWNMKLAGYQPNTDFVLQDICQEEKVETLCNHSEKLAVAFGILNSNGESPIRVFKNLRICGDCHNAIKVMAKIVGIQIIVRDSLRFHHFENGCCSCRDF</sequence>
<dbReference type="NCBIfam" id="TIGR00756">
    <property type="entry name" value="PPR"/>
    <property type="match status" value="1"/>
</dbReference>
<dbReference type="AlphaFoldDB" id="A0A9Q0GE38"/>
<dbReference type="InterPro" id="IPR011990">
    <property type="entry name" value="TPR-like_helical_dom_sf"/>
</dbReference>
<protein>
    <recommendedName>
        <fullName evidence="4">DYW domain-containing protein</fullName>
    </recommendedName>
</protein>
<dbReference type="InterPro" id="IPR046960">
    <property type="entry name" value="PPR_At4g14850-like_plant"/>
</dbReference>
<evidence type="ECO:0000256" key="1">
    <source>
        <dbReference type="ARBA" id="ARBA00006643"/>
    </source>
</evidence>
<feature type="domain" description="DYW" evidence="4">
    <location>
        <begin position="125"/>
        <end position="216"/>
    </location>
</feature>
<evidence type="ECO:0000313" key="5">
    <source>
        <dbReference type="EMBL" id="KAJ4847370.1"/>
    </source>
</evidence>
<dbReference type="OrthoDB" id="185373at2759"/>